<name>A0ABP9XS60_9FUNG</name>
<dbReference type="PROSITE" id="PS50048">
    <property type="entry name" value="ZN2_CY6_FUNGAL_2"/>
    <property type="match status" value="1"/>
</dbReference>
<protein>
    <recommendedName>
        <fullName evidence="6">Zn(2)-C6 fungal-type domain-containing protein</fullName>
    </recommendedName>
</protein>
<sequence>MTNNKHIDTMHNNNSHNRSNNNKPSVNNNTSTDNDTITRMHPSMKRPRAPIACYRCHHKKVRCDGVHPNCTRCLSTGVLCAYPSSRRSRNSQPTNVDPFIDNLSQLEARIRRIETDLESQRALVRTVCARDTNSLQHAVNNPPSASASAVAAGRSGTNNSLTTRMLKTEKDLQESRSIVAQLRLRGEQRAARGKRAAAAAAASVSTCSPGPDKNTVLSGKSNSKEAGTQPDKKRIKLRVNSTTATITTKKDNMTKSPYNNTTASVNDYGNNAAAAAASPPFYFTQSNSSSPADFINPTPSYYFPYSPNHQYTTGTDITPICGSSGPSSSAPFTMMVSDWPLLNDLPHNTTVHNNGFVDPMIIAAAEAHQHGIAPPLLSVSSYMGVDEKNSIMTARAKSLSHLPQQHNNMMAIPGLQTSSSSTSTCSNNSTNFANYNVYGTSYANFMGSNTNDTMMMMDQQQNIR</sequence>
<dbReference type="InterPro" id="IPR050987">
    <property type="entry name" value="AtrR-like"/>
</dbReference>
<dbReference type="SMART" id="SM00066">
    <property type="entry name" value="GAL4"/>
    <property type="match status" value="1"/>
</dbReference>
<dbReference type="PROSITE" id="PS00463">
    <property type="entry name" value="ZN2_CY6_FUNGAL_1"/>
    <property type="match status" value="1"/>
</dbReference>
<evidence type="ECO:0000256" key="5">
    <source>
        <dbReference type="SAM" id="MobiDB-lite"/>
    </source>
</evidence>
<dbReference type="Gene3D" id="4.10.240.10">
    <property type="entry name" value="Zn(2)-C6 fungal-type DNA-binding domain"/>
    <property type="match status" value="1"/>
</dbReference>
<dbReference type="InterPro" id="IPR036864">
    <property type="entry name" value="Zn2-C6_fun-type_DNA-bd_sf"/>
</dbReference>
<evidence type="ECO:0000256" key="1">
    <source>
        <dbReference type="ARBA" id="ARBA00004123"/>
    </source>
</evidence>
<dbReference type="InterPro" id="IPR001138">
    <property type="entry name" value="Zn2Cys6_DnaBD"/>
</dbReference>
<dbReference type="PANTHER" id="PTHR46910">
    <property type="entry name" value="TRANSCRIPTION FACTOR PDR1"/>
    <property type="match status" value="1"/>
</dbReference>
<feature type="compositionally biased region" description="Low complexity" evidence="5">
    <location>
        <begin position="11"/>
        <end position="37"/>
    </location>
</feature>
<dbReference type="PANTHER" id="PTHR46910:SF3">
    <property type="entry name" value="HALOTOLERANCE PROTEIN 9-RELATED"/>
    <property type="match status" value="1"/>
</dbReference>
<comment type="caution">
    <text evidence="7">The sequence shown here is derived from an EMBL/GenBank/DDBJ whole genome shotgun (WGS) entry which is preliminary data.</text>
</comment>
<evidence type="ECO:0000313" key="8">
    <source>
        <dbReference type="Proteomes" id="UP001476247"/>
    </source>
</evidence>
<evidence type="ECO:0000313" key="7">
    <source>
        <dbReference type="EMBL" id="GAA5797609.1"/>
    </source>
</evidence>
<feature type="region of interest" description="Disordered" evidence="5">
    <location>
        <begin position="200"/>
        <end position="233"/>
    </location>
</feature>
<feature type="compositionally biased region" description="Low complexity" evidence="5">
    <location>
        <begin position="138"/>
        <end position="152"/>
    </location>
</feature>
<evidence type="ECO:0000256" key="2">
    <source>
        <dbReference type="ARBA" id="ARBA00022723"/>
    </source>
</evidence>
<feature type="region of interest" description="Disordered" evidence="5">
    <location>
        <begin position="1"/>
        <end position="44"/>
    </location>
</feature>
<keyword evidence="8" id="KW-1185">Reference proteome</keyword>
<keyword evidence="2" id="KW-0479">Metal-binding</keyword>
<evidence type="ECO:0000259" key="6">
    <source>
        <dbReference type="PROSITE" id="PS50048"/>
    </source>
</evidence>
<dbReference type="CDD" id="cd00067">
    <property type="entry name" value="GAL4"/>
    <property type="match status" value="1"/>
</dbReference>
<feature type="compositionally biased region" description="Polar residues" evidence="5">
    <location>
        <begin position="215"/>
        <end position="226"/>
    </location>
</feature>
<reference evidence="7 8" key="1">
    <citation type="submission" date="2024-04" db="EMBL/GenBank/DDBJ databases">
        <title>genome sequences of Mucor flavus KT1a and Helicostylum pulchrum KT1b strains isolation_sourced from the surface of a dry-aged beef.</title>
        <authorList>
            <person name="Toyotome T."/>
            <person name="Hosono M."/>
            <person name="Torimaru M."/>
            <person name="Fukuda K."/>
            <person name="Mikami N."/>
        </authorList>
    </citation>
    <scope>NUCLEOTIDE SEQUENCE [LARGE SCALE GENOMIC DNA]</scope>
    <source>
        <strain evidence="7 8">KT1b</strain>
    </source>
</reference>
<evidence type="ECO:0000256" key="3">
    <source>
        <dbReference type="ARBA" id="ARBA00023125"/>
    </source>
</evidence>
<proteinExistence type="predicted"/>
<dbReference type="SUPFAM" id="SSF57701">
    <property type="entry name" value="Zn2/Cys6 DNA-binding domain"/>
    <property type="match status" value="1"/>
</dbReference>
<dbReference type="Pfam" id="PF00172">
    <property type="entry name" value="Zn_clus"/>
    <property type="match status" value="1"/>
</dbReference>
<dbReference type="Proteomes" id="UP001476247">
    <property type="component" value="Unassembled WGS sequence"/>
</dbReference>
<dbReference type="EMBL" id="BAABUJ010000008">
    <property type="protein sequence ID" value="GAA5797609.1"/>
    <property type="molecule type" value="Genomic_DNA"/>
</dbReference>
<feature type="domain" description="Zn(2)-C6 fungal-type" evidence="6">
    <location>
        <begin position="52"/>
        <end position="82"/>
    </location>
</feature>
<keyword evidence="4" id="KW-0539">Nucleus</keyword>
<accession>A0ABP9XS60</accession>
<comment type="subcellular location">
    <subcellularLocation>
        <location evidence="1">Nucleus</location>
    </subcellularLocation>
</comment>
<gene>
    <name evidence="7" type="ORF">HPULCUR_002999</name>
</gene>
<organism evidence="7 8">
    <name type="scientific">Helicostylum pulchrum</name>
    <dbReference type="NCBI Taxonomy" id="562976"/>
    <lineage>
        <taxon>Eukaryota</taxon>
        <taxon>Fungi</taxon>
        <taxon>Fungi incertae sedis</taxon>
        <taxon>Mucoromycota</taxon>
        <taxon>Mucoromycotina</taxon>
        <taxon>Mucoromycetes</taxon>
        <taxon>Mucorales</taxon>
        <taxon>Mucorineae</taxon>
        <taxon>Mucoraceae</taxon>
        <taxon>Helicostylum</taxon>
    </lineage>
</organism>
<keyword evidence="3" id="KW-0238">DNA-binding</keyword>
<feature type="region of interest" description="Disordered" evidence="5">
    <location>
        <begin position="135"/>
        <end position="161"/>
    </location>
</feature>
<evidence type="ECO:0000256" key="4">
    <source>
        <dbReference type="ARBA" id="ARBA00023242"/>
    </source>
</evidence>